<evidence type="ECO:0008006" key="3">
    <source>
        <dbReference type="Google" id="ProtNLM"/>
    </source>
</evidence>
<evidence type="ECO:0000313" key="2">
    <source>
        <dbReference type="Proteomes" id="UP001378592"/>
    </source>
</evidence>
<dbReference type="PANTHER" id="PTHR35841:SF1">
    <property type="entry name" value="PHOSPHONATES-BINDING PERIPLASMIC PROTEIN"/>
    <property type="match status" value="1"/>
</dbReference>
<dbReference type="PANTHER" id="PTHR35841">
    <property type="entry name" value="PHOSPHONATES-BINDING PERIPLASMIC PROTEIN"/>
    <property type="match status" value="1"/>
</dbReference>
<keyword evidence="2" id="KW-1185">Reference proteome</keyword>
<dbReference type="Gene3D" id="3.40.190.10">
    <property type="entry name" value="Periplasmic binding protein-like II"/>
    <property type="match status" value="2"/>
</dbReference>
<organism evidence="1 2">
    <name type="scientific">Gryllus longicercus</name>
    <dbReference type="NCBI Taxonomy" id="2509291"/>
    <lineage>
        <taxon>Eukaryota</taxon>
        <taxon>Metazoa</taxon>
        <taxon>Ecdysozoa</taxon>
        <taxon>Arthropoda</taxon>
        <taxon>Hexapoda</taxon>
        <taxon>Insecta</taxon>
        <taxon>Pterygota</taxon>
        <taxon>Neoptera</taxon>
        <taxon>Polyneoptera</taxon>
        <taxon>Orthoptera</taxon>
        <taxon>Ensifera</taxon>
        <taxon>Gryllidea</taxon>
        <taxon>Grylloidea</taxon>
        <taxon>Gryllidae</taxon>
        <taxon>Gryllinae</taxon>
        <taxon>Gryllus</taxon>
    </lineage>
</organism>
<protein>
    <recommendedName>
        <fullName evidence="3">Phosphate/phosphite/phosphonate ABC transporter substrate-binding protein</fullName>
    </recommendedName>
</protein>
<dbReference type="Pfam" id="PF12974">
    <property type="entry name" value="Phosphonate-bd"/>
    <property type="match status" value="1"/>
</dbReference>
<name>A0AAN9V5C2_9ORTH</name>
<gene>
    <name evidence="1" type="ORF">R5R35_011051</name>
</gene>
<accession>A0AAN9V5C2</accession>
<proteinExistence type="predicted"/>
<reference evidence="1 2" key="1">
    <citation type="submission" date="2024-03" db="EMBL/GenBank/DDBJ databases">
        <title>The genome assembly and annotation of the cricket Gryllus longicercus Weissman &amp; Gray.</title>
        <authorList>
            <person name="Szrajer S."/>
            <person name="Gray D."/>
            <person name="Ylla G."/>
        </authorList>
    </citation>
    <scope>NUCLEOTIDE SEQUENCE [LARGE SCALE GENOMIC DNA]</scope>
    <source>
        <strain evidence="1">DAG 2021-001</strain>
        <tissue evidence="1">Whole body minus gut</tissue>
    </source>
</reference>
<comment type="caution">
    <text evidence="1">The sequence shown here is derived from an EMBL/GenBank/DDBJ whole genome shotgun (WGS) entry which is preliminary data.</text>
</comment>
<dbReference type="EMBL" id="JAZDUA010000493">
    <property type="protein sequence ID" value="KAK7791848.1"/>
    <property type="molecule type" value="Genomic_DNA"/>
</dbReference>
<evidence type="ECO:0000313" key="1">
    <source>
        <dbReference type="EMBL" id="KAK7791848.1"/>
    </source>
</evidence>
<dbReference type="AlphaFoldDB" id="A0AAN9V5C2"/>
<sequence>MSAKKSKLRVITYMCPSHPVELYELLIRYLEEELNCEGYLLYESRNTGPLPDRVDPFTDNIVDIAFMSTSAYIHLLEEKNPSVELLPIAAVFNHPKNTDGTKGYYADIIIHVDGKKHVKEFLDLRGCTLAYSNDNSLSGCKIILRNLKQLGENASFFGNTLKSDSHLNSIQMVLSKQAEAASVDANTLAYNKKNLQDGGKDIIVLDSIGPLPPHPVIVNSNIDVRLKEKLIKAFLTMADKKLWGTQLKNFGIQKFVPNSIDTYEEERENQDSVKNLTLGLRYY</sequence>
<dbReference type="Proteomes" id="UP001378592">
    <property type="component" value="Unassembled WGS sequence"/>
</dbReference>
<dbReference type="SUPFAM" id="SSF53850">
    <property type="entry name" value="Periplasmic binding protein-like II"/>
    <property type="match status" value="1"/>
</dbReference>